<evidence type="ECO:0000256" key="2">
    <source>
        <dbReference type="ARBA" id="ARBA00021714"/>
    </source>
</evidence>
<keyword evidence="7 12" id="KW-0653">Protein transport</keyword>
<evidence type="ECO:0000256" key="4">
    <source>
        <dbReference type="ARBA" id="ARBA00022475"/>
    </source>
</evidence>
<evidence type="ECO:0000256" key="10">
    <source>
        <dbReference type="ARBA" id="ARBA00023143"/>
    </source>
</evidence>
<feature type="transmembrane region" description="Helical" evidence="12">
    <location>
        <begin position="233"/>
        <end position="253"/>
    </location>
</feature>
<comment type="similarity">
    <text evidence="1 12">Belongs to the FliP/MopC/SpaP family.</text>
</comment>
<keyword evidence="3 12" id="KW-0813">Transport</keyword>
<feature type="transmembrane region" description="Helical" evidence="12">
    <location>
        <begin position="197"/>
        <end position="221"/>
    </location>
</feature>
<evidence type="ECO:0000256" key="1">
    <source>
        <dbReference type="ARBA" id="ARBA00006257"/>
    </source>
</evidence>
<organism evidence="14 15">
    <name type="scientific">Candidatus Auribacter fodinae</name>
    <dbReference type="NCBI Taxonomy" id="2093366"/>
    <lineage>
        <taxon>Bacteria</taxon>
        <taxon>Pseudomonadati</taxon>
        <taxon>Candidatus Auribacterota</taxon>
        <taxon>Candidatus Auribacteria</taxon>
        <taxon>Candidatus Auribacterales</taxon>
        <taxon>Candidatus Auribacteraceae</taxon>
        <taxon>Candidatus Auribacter</taxon>
    </lineage>
</organism>
<dbReference type="GO" id="GO:0009306">
    <property type="term" value="P:protein secretion"/>
    <property type="evidence" value="ECO:0007669"/>
    <property type="project" value="UniProtKB-UniRule"/>
</dbReference>
<feature type="chain" id="PRO_5017255998" description="Flagellar biosynthetic protein FliP" evidence="13">
    <location>
        <begin position="24"/>
        <end position="254"/>
    </location>
</feature>
<name>A0A3A4R0N8_9BACT</name>
<evidence type="ECO:0000256" key="11">
    <source>
        <dbReference type="ARBA" id="ARBA00023225"/>
    </source>
</evidence>
<dbReference type="PROSITE" id="PS01060">
    <property type="entry name" value="FLIP_1"/>
    <property type="match status" value="1"/>
</dbReference>
<evidence type="ECO:0000256" key="13">
    <source>
        <dbReference type="SAM" id="SignalP"/>
    </source>
</evidence>
<keyword evidence="4 12" id="KW-1003">Cell membrane</keyword>
<proteinExistence type="inferred from homology"/>
<dbReference type="NCBIfam" id="TIGR01103">
    <property type="entry name" value="fliP"/>
    <property type="match status" value="1"/>
</dbReference>
<dbReference type="Pfam" id="PF00813">
    <property type="entry name" value="FliP"/>
    <property type="match status" value="1"/>
</dbReference>
<evidence type="ECO:0000256" key="5">
    <source>
        <dbReference type="ARBA" id="ARBA00022692"/>
    </source>
</evidence>
<dbReference type="GO" id="GO:0005886">
    <property type="term" value="C:plasma membrane"/>
    <property type="evidence" value="ECO:0007669"/>
    <property type="project" value="UniProtKB-SubCell"/>
</dbReference>
<dbReference type="PRINTS" id="PR00951">
    <property type="entry name" value="FLGBIOSNFLIP"/>
</dbReference>
<evidence type="ECO:0000256" key="12">
    <source>
        <dbReference type="RuleBase" id="RU362069"/>
    </source>
</evidence>
<dbReference type="PANTHER" id="PTHR30587:SF0">
    <property type="entry name" value="FLAGELLAR BIOSYNTHETIC PROTEIN FLIP"/>
    <property type="match status" value="1"/>
</dbReference>
<dbReference type="GO" id="GO:0044781">
    <property type="term" value="P:bacterial-type flagellum organization"/>
    <property type="evidence" value="ECO:0007669"/>
    <property type="project" value="UniProtKB-UniRule"/>
</dbReference>
<keyword evidence="5 12" id="KW-0812">Transmembrane</keyword>
<keyword evidence="9 12" id="KW-0472">Membrane</keyword>
<keyword evidence="13" id="KW-0732">Signal</keyword>
<dbReference type="PANTHER" id="PTHR30587">
    <property type="entry name" value="FLAGELLAR BIOSYNTHETIC PROTEIN FLIP"/>
    <property type="match status" value="1"/>
</dbReference>
<dbReference type="InterPro" id="IPR005838">
    <property type="entry name" value="T3SS_IM_P"/>
</dbReference>
<sequence>MIKKFIVFLILCAFVFVHYSAYAQQPVQQTFPIQISVNADPGKTSVPLTSTMKIVILITILSLAPSILTMMTAFTRIIIILSFMKKAISTGSQPSNQIMVSMALFLTIYIMAPVWTEINTKAVQPLMRQEITEQEAFKEAIEPIRSFMIKYTRKKDLALFVQLSKQEKPATINDVPTTTLVPAFIISELKTAFQMGFVLFIPFLIIDMVTASVLLAMGMIVLPPMVISLPFKILMFVMVDGWYLIVRSITLGFE</sequence>
<comment type="caution">
    <text evidence="14">The sequence shown here is derived from an EMBL/GenBank/DDBJ whole genome shotgun (WGS) entry which is preliminary data.</text>
</comment>
<protein>
    <recommendedName>
        <fullName evidence="2 12">Flagellar biosynthetic protein FliP</fullName>
    </recommendedName>
</protein>
<accession>A0A3A4R0N8</accession>
<keyword evidence="8 12" id="KW-1133">Transmembrane helix</keyword>
<keyword evidence="11 12" id="KW-1006">Bacterial flagellum protein export</keyword>
<evidence type="ECO:0000313" key="15">
    <source>
        <dbReference type="Proteomes" id="UP000266426"/>
    </source>
</evidence>
<feature type="signal peptide" evidence="13">
    <location>
        <begin position="1"/>
        <end position="23"/>
    </location>
</feature>
<keyword evidence="14" id="KW-0966">Cell projection</keyword>
<keyword evidence="14" id="KW-0969">Cilium</keyword>
<evidence type="ECO:0000256" key="9">
    <source>
        <dbReference type="ARBA" id="ARBA00023136"/>
    </source>
</evidence>
<gene>
    <name evidence="12 14" type="primary">fliP</name>
    <name evidence="14" type="ORF">C4541_07745</name>
</gene>
<reference evidence="14 15" key="1">
    <citation type="journal article" date="2017" name="ISME J.">
        <title>Energy and carbon metabolisms in a deep terrestrial subsurface fluid microbial community.</title>
        <authorList>
            <person name="Momper L."/>
            <person name="Jungbluth S.P."/>
            <person name="Lee M.D."/>
            <person name="Amend J.P."/>
        </authorList>
    </citation>
    <scope>NUCLEOTIDE SEQUENCE [LARGE SCALE GENOMIC DNA]</scope>
    <source>
        <strain evidence="14">SURF_26</strain>
    </source>
</reference>
<dbReference type="GO" id="GO:0009425">
    <property type="term" value="C:bacterial-type flagellum basal body"/>
    <property type="evidence" value="ECO:0007669"/>
    <property type="project" value="UniProtKB-SubCell"/>
</dbReference>
<dbReference type="PROSITE" id="PS01061">
    <property type="entry name" value="FLIP_2"/>
    <property type="match status" value="1"/>
</dbReference>
<evidence type="ECO:0000256" key="6">
    <source>
        <dbReference type="ARBA" id="ARBA00022795"/>
    </source>
</evidence>
<keyword evidence="6 12" id="KW-1005">Bacterial flagellum biogenesis</keyword>
<dbReference type="InterPro" id="IPR005837">
    <property type="entry name" value="FliP"/>
</dbReference>
<evidence type="ECO:0000256" key="7">
    <source>
        <dbReference type="ARBA" id="ARBA00022927"/>
    </source>
</evidence>
<evidence type="ECO:0000313" key="14">
    <source>
        <dbReference type="EMBL" id="RJP58519.1"/>
    </source>
</evidence>
<keyword evidence="14" id="KW-0282">Flagellum</keyword>
<comment type="function">
    <text evidence="12">Plays a role in the flagellum-specific transport system.</text>
</comment>
<dbReference type="PRINTS" id="PR01302">
    <property type="entry name" value="TYPE3IMPPROT"/>
</dbReference>
<dbReference type="Proteomes" id="UP000266426">
    <property type="component" value="Unassembled WGS sequence"/>
</dbReference>
<feature type="transmembrane region" description="Helical" evidence="12">
    <location>
        <begin position="54"/>
        <end position="84"/>
    </location>
</feature>
<evidence type="ECO:0000256" key="8">
    <source>
        <dbReference type="ARBA" id="ARBA00022989"/>
    </source>
</evidence>
<keyword evidence="10" id="KW-0975">Bacterial flagellum</keyword>
<feature type="transmembrane region" description="Helical" evidence="12">
    <location>
        <begin position="96"/>
        <end position="115"/>
    </location>
</feature>
<evidence type="ECO:0000256" key="3">
    <source>
        <dbReference type="ARBA" id="ARBA00022448"/>
    </source>
</evidence>
<dbReference type="AlphaFoldDB" id="A0A3A4R0N8"/>
<dbReference type="EMBL" id="QZJZ01000065">
    <property type="protein sequence ID" value="RJP58519.1"/>
    <property type="molecule type" value="Genomic_DNA"/>
</dbReference>
<comment type="subcellular location">
    <subcellularLocation>
        <location evidence="12">Cell membrane</location>
        <topology evidence="12">Multi-pass membrane protein</topology>
    </subcellularLocation>
    <subcellularLocation>
        <location evidence="12">Bacterial flagellum basal body</location>
    </subcellularLocation>
</comment>